<sequence length="489" mass="55136">MKEKKAAKERPEASKNEAAAAPKRRASDGASARRSRKRARDSGRGGDLISNLPDDILGTIISLLPTKDGARTQAIARRWRPLWRSAPLNLHVYFRLCFDEFRRPSVVSKILSDHKGPARRFVYNCIPTHNPKNIDAWFHSLSRANLQELEISFEYLDCTYECEKRYLLPPSVLLCAPTLVVARISSCVFPKEITPSLSFPLLKQLSLCRVSITEDVFSRVLSCCHVLESLSLESIGDFCSFRISSPTLRSVRLCSYFSSKGELVIVDAPRLERLLLPCSGSDGETLVRVIRAPKLEILGPLLPDISKIQIINLVFQSLTPASMKHTMSSVKVLALGFKVPDLNAVIDVLRCFPCLETLYVIWEKYLKMPMKDGREYGPLDPVKCLETHLKKLVLTNYEGEEEDVGFAKFFVLNTKVLKEIKFRVSKKINKKWVADQYRLLEVGTVASQDAQLKFIRSNSKFLDAHDLSIADPFGCYIFEGVDALSEQSC</sequence>
<keyword evidence="2" id="KW-1185">Reference proteome</keyword>
<reference evidence="1" key="2">
    <citation type="submission" date="2025-09" db="UniProtKB">
        <authorList>
            <consortium name="EnsemblPlants"/>
        </authorList>
    </citation>
    <scope>IDENTIFICATION</scope>
</reference>
<dbReference type="Proteomes" id="UP001732700">
    <property type="component" value="Chromosome 7A"/>
</dbReference>
<reference evidence="1" key="1">
    <citation type="submission" date="2021-05" db="EMBL/GenBank/DDBJ databases">
        <authorList>
            <person name="Scholz U."/>
            <person name="Mascher M."/>
            <person name="Fiebig A."/>
        </authorList>
    </citation>
    <scope>NUCLEOTIDE SEQUENCE [LARGE SCALE GENOMIC DNA]</scope>
</reference>
<accession>A0ACD5ZM41</accession>
<name>A0ACD5ZM41_AVESA</name>
<proteinExistence type="predicted"/>
<evidence type="ECO:0000313" key="1">
    <source>
        <dbReference type="EnsemblPlants" id="AVESA.00010b.r2.7AG1194180.2.CDS"/>
    </source>
</evidence>
<protein>
    <submittedName>
        <fullName evidence="1">Uncharacterized protein</fullName>
    </submittedName>
</protein>
<organism evidence="1 2">
    <name type="scientific">Avena sativa</name>
    <name type="common">Oat</name>
    <dbReference type="NCBI Taxonomy" id="4498"/>
    <lineage>
        <taxon>Eukaryota</taxon>
        <taxon>Viridiplantae</taxon>
        <taxon>Streptophyta</taxon>
        <taxon>Embryophyta</taxon>
        <taxon>Tracheophyta</taxon>
        <taxon>Spermatophyta</taxon>
        <taxon>Magnoliopsida</taxon>
        <taxon>Liliopsida</taxon>
        <taxon>Poales</taxon>
        <taxon>Poaceae</taxon>
        <taxon>BOP clade</taxon>
        <taxon>Pooideae</taxon>
        <taxon>Poodae</taxon>
        <taxon>Poeae</taxon>
        <taxon>Poeae Chloroplast Group 1 (Aveneae type)</taxon>
        <taxon>Aveninae</taxon>
        <taxon>Avena</taxon>
    </lineage>
</organism>
<evidence type="ECO:0000313" key="2">
    <source>
        <dbReference type="Proteomes" id="UP001732700"/>
    </source>
</evidence>
<dbReference type="EnsemblPlants" id="AVESA.00010b.r2.7AG1194180.2">
    <property type="protein sequence ID" value="AVESA.00010b.r2.7AG1194180.2.CDS"/>
    <property type="gene ID" value="AVESA.00010b.r2.7AG1194180"/>
</dbReference>